<reference evidence="2" key="1">
    <citation type="submission" date="2019-12" db="EMBL/GenBank/DDBJ databases">
        <title>Genome sequencing and annotation of Brassica cretica.</title>
        <authorList>
            <person name="Studholme D.J."/>
            <person name="Sarris P."/>
        </authorList>
    </citation>
    <scope>NUCLEOTIDE SEQUENCE</scope>
    <source>
        <strain evidence="2">PFS-109/04</strain>
        <tissue evidence="2">Leaf</tissue>
    </source>
</reference>
<evidence type="ECO:0000313" key="3">
    <source>
        <dbReference type="Proteomes" id="UP000712600"/>
    </source>
</evidence>
<evidence type="ECO:0000313" key="2">
    <source>
        <dbReference type="EMBL" id="KAF3541818.1"/>
    </source>
</evidence>
<sequence>MVSRVCLSGEGRKAIFSAGRYRTSVIRRENGAFRVTVRTRSINGAEVGPSSIMSFMSRNDCLSSASSWTVSNSCFRIVVAGSAEFPAKGAKIAAIAASCSFVVFGMAYCCAILSSMVSANASAIGAPSVVDDSSSGGESDRAMIFLLALLCLPHGGRQLFELRSVDKLVKRERRVLVGGSRQRRVLLDQRVEMVLQKGEKNDEISSAKAGSSDRTSLAGPLRRLGQDVGPLTRVIESTTSGFRFVGLKQSRVEPVASSRVKPSLFVVIRCLEQLSCRPFGRVRPIPNKESLMEYPIKESTE</sequence>
<gene>
    <name evidence="2" type="ORF">F2Q69_00023656</name>
</gene>
<protein>
    <submittedName>
        <fullName evidence="2">Uncharacterized protein</fullName>
    </submittedName>
</protein>
<name>A0A8S9QSX6_BRACR</name>
<proteinExistence type="predicted"/>
<organism evidence="2 3">
    <name type="scientific">Brassica cretica</name>
    <name type="common">Mustard</name>
    <dbReference type="NCBI Taxonomy" id="69181"/>
    <lineage>
        <taxon>Eukaryota</taxon>
        <taxon>Viridiplantae</taxon>
        <taxon>Streptophyta</taxon>
        <taxon>Embryophyta</taxon>
        <taxon>Tracheophyta</taxon>
        <taxon>Spermatophyta</taxon>
        <taxon>Magnoliopsida</taxon>
        <taxon>eudicotyledons</taxon>
        <taxon>Gunneridae</taxon>
        <taxon>Pentapetalae</taxon>
        <taxon>rosids</taxon>
        <taxon>malvids</taxon>
        <taxon>Brassicales</taxon>
        <taxon>Brassicaceae</taxon>
        <taxon>Brassiceae</taxon>
        <taxon>Brassica</taxon>
    </lineage>
</organism>
<dbReference type="AlphaFoldDB" id="A0A8S9QSX6"/>
<comment type="caution">
    <text evidence="2">The sequence shown here is derived from an EMBL/GenBank/DDBJ whole genome shotgun (WGS) entry which is preliminary data.</text>
</comment>
<dbReference type="Proteomes" id="UP000712600">
    <property type="component" value="Unassembled WGS sequence"/>
</dbReference>
<evidence type="ECO:0000256" key="1">
    <source>
        <dbReference type="SAM" id="MobiDB-lite"/>
    </source>
</evidence>
<accession>A0A8S9QSX6</accession>
<dbReference type="EMBL" id="QGKX02001290">
    <property type="protein sequence ID" value="KAF3541818.1"/>
    <property type="molecule type" value="Genomic_DNA"/>
</dbReference>
<feature type="region of interest" description="Disordered" evidence="1">
    <location>
        <begin position="202"/>
        <end position="222"/>
    </location>
</feature>